<comment type="subunit">
    <text evidence="9">Heteromultimer composed of HisG and HisZ subunits.</text>
</comment>
<dbReference type="NCBIfam" id="TIGR00443">
    <property type="entry name" value="hisZ_biosyn_reg"/>
    <property type="match status" value="1"/>
</dbReference>
<keyword evidence="6 9" id="KW-0028">Amino-acid biosynthesis</keyword>
<evidence type="ECO:0000256" key="6">
    <source>
        <dbReference type="ARBA" id="ARBA00022605"/>
    </source>
</evidence>
<comment type="caution">
    <text evidence="12">The sequence shown here is derived from an EMBL/GenBank/DDBJ whole genome shotgun (WGS) entry which is preliminary data.</text>
</comment>
<accession>A0A9D1J546</accession>
<feature type="binding site" evidence="10">
    <location>
        <begin position="81"/>
        <end position="83"/>
    </location>
    <ligand>
        <name>L-histidine</name>
        <dbReference type="ChEBI" id="CHEBI:57595"/>
    </ligand>
</feature>
<dbReference type="PANTHER" id="PTHR43707">
    <property type="entry name" value="HISTIDYL-TRNA SYNTHETASE"/>
    <property type="match status" value="1"/>
</dbReference>
<dbReference type="PANTHER" id="PTHR43707:SF6">
    <property type="entry name" value="ATP PHOSPHORIBOSYLTRANSFERASE REGULATORY SUBUNIT"/>
    <property type="match status" value="1"/>
</dbReference>
<comment type="miscellaneous">
    <text evidence="9">This function is generally fulfilled by the C-terminal part of HisG, which is missing in some bacteria such as this one.</text>
</comment>
<dbReference type="GO" id="GO:0140096">
    <property type="term" value="F:catalytic activity, acting on a protein"/>
    <property type="evidence" value="ECO:0007669"/>
    <property type="project" value="UniProtKB-ARBA"/>
</dbReference>
<protein>
    <recommendedName>
        <fullName evidence="4 9">ATP phosphoribosyltransferase regulatory subunit</fullName>
    </recommendedName>
</protein>
<dbReference type="GO" id="GO:0004821">
    <property type="term" value="F:histidine-tRNA ligase activity"/>
    <property type="evidence" value="ECO:0007669"/>
    <property type="project" value="TreeGrafter"/>
</dbReference>
<dbReference type="GO" id="GO:0000105">
    <property type="term" value="P:L-histidine biosynthetic process"/>
    <property type="evidence" value="ECO:0007669"/>
    <property type="project" value="UniProtKB-UniRule"/>
</dbReference>
<dbReference type="SUPFAM" id="SSF55681">
    <property type="entry name" value="Class II aaRS and biotin synthetases"/>
    <property type="match status" value="1"/>
</dbReference>
<evidence type="ECO:0000259" key="11">
    <source>
        <dbReference type="PROSITE" id="PS50862"/>
    </source>
</evidence>
<name>A0A9D1J546_9FIRM</name>
<evidence type="ECO:0000256" key="4">
    <source>
        <dbReference type="ARBA" id="ARBA00020397"/>
    </source>
</evidence>
<evidence type="ECO:0000256" key="3">
    <source>
        <dbReference type="ARBA" id="ARBA00005539"/>
    </source>
</evidence>
<comment type="subcellular location">
    <subcellularLocation>
        <location evidence="1 9">Cytoplasm</location>
    </subcellularLocation>
</comment>
<comment type="pathway">
    <text evidence="2 9">Amino-acid biosynthesis; L-histidine biosynthesis; L-histidine from 5-phospho-alpha-D-ribose 1-diphosphate: step 1/9.</text>
</comment>
<feature type="domain" description="Aminoacyl-transfer RNA synthetases class-II family profile" evidence="11">
    <location>
        <begin position="23"/>
        <end position="379"/>
    </location>
</feature>
<reference evidence="12" key="2">
    <citation type="journal article" date="2021" name="PeerJ">
        <title>Extensive microbial diversity within the chicken gut microbiome revealed by metagenomics and culture.</title>
        <authorList>
            <person name="Gilroy R."/>
            <person name="Ravi A."/>
            <person name="Getino M."/>
            <person name="Pursley I."/>
            <person name="Horton D.L."/>
            <person name="Alikhan N.F."/>
            <person name="Baker D."/>
            <person name="Gharbi K."/>
            <person name="Hall N."/>
            <person name="Watson M."/>
            <person name="Adriaenssens E.M."/>
            <person name="Foster-Nyarko E."/>
            <person name="Jarju S."/>
            <person name="Secka A."/>
            <person name="Antonio M."/>
            <person name="Oren A."/>
            <person name="Chaudhuri R.R."/>
            <person name="La Ragione R."/>
            <person name="Hildebrand F."/>
            <person name="Pallen M.J."/>
        </authorList>
    </citation>
    <scope>NUCLEOTIDE SEQUENCE</scope>
    <source>
        <strain evidence="12">CHK189-12415</strain>
    </source>
</reference>
<keyword evidence="12" id="KW-0808">Transferase</keyword>
<evidence type="ECO:0000256" key="2">
    <source>
        <dbReference type="ARBA" id="ARBA00004667"/>
    </source>
</evidence>
<dbReference type="InterPro" id="IPR045864">
    <property type="entry name" value="aa-tRNA-synth_II/BPL/LPL"/>
</dbReference>
<comment type="similarity">
    <text evidence="3 9">Belongs to the class-II aminoacyl-tRNA synthetase family. HisZ subfamily.</text>
</comment>
<evidence type="ECO:0000256" key="7">
    <source>
        <dbReference type="ARBA" id="ARBA00023102"/>
    </source>
</evidence>
<evidence type="ECO:0000256" key="1">
    <source>
        <dbReference type="ARBA" id="ARBA00004496"/>
    </source>
</evidence>
<dbReference type="InterPro" id="IPR004517">
    <property type="entry name" value="HisZ"/>
</dbReference>
<feature type="binding site" evidence="10">
    <location>
        <position position="129"/>
    </location>
    <ligand>
        <name>L-histidine</name>
        <dbReference type="ChEBI" id="CHEBI:57595"/>
    </ligand>
</feature>
<dbReference type="InterPro" id="IPR041715">
    <property type="entry name" value="HisRS-like_core"/>
</dbReference>
<dbReference type="Proteomes" id="UP000824241">
    <property type="component" value="Unassembled WGS sequence"/>
</dbReference>
<dbReference type="EMBL" id="DVHA01000217">
    <property type="protein sequence ID" value="HIR61282.1"/>
    <property type="molecule type" value="Genomic_DNA"/>
</dbReference>
<dbReference type="CDD" id="cd00773">
    <property type="entry name" value="HisRS-like_core"/>
    <property type="match status" value="1"/>
</dbReference>
<gene>
    <name evidence="9 12" type="primary">hisZ</name>
    <name evidence="12" type="ORF">IAB37_06900</name>
</gene>
<sequence>MNDNRLITPEGTRDLLFEDCLARHRVEESLRAVFTARGFSEVITPALEFYDVFTPEDHAIPQEYMFKLTDRQGRLMAVKPDLTMPIARLSATRLRDQPLPLRLYYNQSAYRVSPADSGHSNEVEQAGIEIIGAPGAKADLEALFLAIQALRSCGLQNYRLEIGHIGIFNALAARLAFTPREKEAVRELIAAKNYPALSDRTAALSGGAAEALGRLPALFGGEEVLAELTALIDGPDIREPVEYLRSLLKDLNALGAEDCVSIDLGIVGRNEYYTGIVFQGYTEGVGDTVLTGGRYDTLLSDFGADFPAIGFGLDVDAAARVIRQGMDFDLAPDTLVYAESGFYAKGLSIADEEASAGRKAEFSVYETMEETLSYARQKGIRRLLIAGEEVREVIL</sequence>
<dbReference type="PIRSF" id="PIRSF001549">
    <property type="entry name" value="His-tRNA_synth"/>
    <property type="match status" value="1"/>
</dbReference>
<dbReference type="PROSITE" id="PS50862">
    <property type="entry name" value="AA_TRNA_LIGASE_II"/>
    <property type="match status" value="1"/>
</dbReference>
<dbReference type="Gene3D" id="3.30.930.10">
    <property type="entry name" value="Bira Bifunctional Protein, Domain 2"/>
    <property type="match status" value="1"/>
</dbReference>
<dbReference type="InterPro" id="IPR004516">
    <property type="entry name" value="HisRS/HisZ"/>
</dbReference>
<keyword evidence="7 9" id="KW-0368">Histidine biosynthesis</keyword>
<comment type="function">
    <text evidence="8 9">Required for the first step of histidine biosynthesis. May allow the feedback regulation of ATP phosphoribosyltransferase activity by histidine.</text>
</comment>
<keyword evidence="12" id="KW-0328">Glycosyltransferase</keyword>
<evidence type="ECO:0000256" key="10">
    <source>
        <dbReference type="PIRSR" id="PIRSR001549-1"/>
    </source>
</evidence>
<evidence type="ECO:0000313" key="12">
    <source>
        <dbReference type="EMBL" id="HIR61282.1"/>
    </source>
</evidence>
<evidence type="ECO:0000256" key="5">
    <source>
        <dbReference type="ARBA" id="ARBA00022490"/>
    </source>
</evidence>
<dbReference type="GO" id="GO:0005737">
    <property type="term" value="C:cytoplasm"/>
    <property type="evidence" value="ECO:0007669"/>
    <property type="project" value="UniProtKB-SubCell"/>
</dbReference>
<evidence type="ECO:0000313" key="13">
    <source>
        <dbReference type="Proteomes" id="UP000824241"/>
    </source>
</evidence>
<feature type="binding site" evidence="10">
    <location>
        <position position="111"/>
    </location>
    <ligand>
        <name>L-histidine</name>
        <dbReference type="ChEBI" id="CHEBI:57595"/>
    </ligand>
</feature>
<dbReference type="AlphaFoldDB" id="A0A9D1J546"/>
<dbReference type="InterPro" id="IPR006195">
    <property type="entry name" value="aa-tRNA-synth_II"/>
</dbReference>
<feature type="binding site" evidence="10">
    <location>
        <begin position="272"/>
        <end position="273"/>
    </location>
    <ligand>
        <name>L-histidine</name>
        <dbReference type="ChEBI" id="CHEBI:57595"/>
    </ligand>
</feature>
<organism evidence="12 13">
    <name type="scientific">Candidatus Faecivivens stercoravium</name>
    <dbReference type="NCBI Taxonomy" id="2840803"/>
    <lineage>
        <taxon>Bacteria</taxon>
        <taxon>Bacillati</taxon>
        <taxon>Bacillota</taxon>
        <taxon>Clostridia</taxon>
        <taxon>Eubacteriales</taxon>
        <taxon>Oscillospiraceae</taxon>
        <taxon>Oscillospiraceae incertae sedis</taxon>
        <taxon>Candidatus Faecivivens</taxon>
    </lineage>
</organism>
<keyword evidence="5 9" id="KW-0963">Cytoplasm</keyword>
<dbReference type="GO" id="GO:0006427">
    <property type="term" value="P:histidyl-tRNA aminoacylation"/>
    <property type="evidence" value="ECO:0007669"/>
    <property type="project" value="TreeGrafter"/>
</dbReference>
<evidence type="ECO:0000256" key="9">
    <source>
        <dbReference type="HAMAP-Rule" id="MF_00125"/>
    </source>
</evidence>
<dbReference type="HAMAP" id="MF_00125">
    <property type="entry name" value="HisZ"/>
    <property type="match status" value="1"/>
</dbReference>
<evidence type="ECO:0000256" key="8">
    <source>
        <dbReference type="ARBA" id="ARBA00025246"/>
    </source>
</evidence>
<feature type="binding site" evidence="10">
    <location>
        <position position="125"/>
    </location>
    <ligand>
        <name>L-histidine</name>
        <dbReference type="ChEBI" id="CHEBI:57595"/>
    </ligand>
</feature>
<reference evidence="12" key="1">
    <citation type="submission" date="2020-10" db="EMBL/GenBank/DDBJ databases">
        <authorList>
            <person name="Gilroy R."/>
        </authorList>
    </citation>
    <scope>NUCLEOTIDE SEQUENCE</scope>
    <source>
        <strain evidence="12">CHK189-12415</strain>
    </source>
</reference>
<dbReference type="GO" id="GO:0016757">
    <property type="term" value="F:glycosyltransferase activity"/>
    <property type="evidence" value="ECO:0007669"/>
    <property type="project" value="UniProtKB-KW"/>
</dbReference>
<proteinExistence type="inferred from homology"/>
<dbReference type="Pfam" id="PF13393">
    <property type="entry name" value="tRNA-synt_His"/>
    <property type="match status" value="1"/>
</dbReference>